<dbReference type="GO" id="GO:0005759">
    <property type="term" value="C:mitochondrial matrix"/>
    <property type="evidence" value="ECO:0007669"/>
    <property type="project" value="UniProtKB-SubCell"/>
</dbReference>
<comment type="catalytic activity">
    <reaction evidence="12">
        <text>(2E)-tetradecenoyl-CoA = (3Z)-tetradecenoyl-CoA</text>
        <dbReference type="Rhea" id="RHEA:29847"/>
        <dbReference type="ChEBI" id="CHEBI:61405"/>
        <dbReference type="ChEBI" id="CHEBI:61968"/>
    </reaction>
    <physiologicalReaction direction="right-to-left" evidence="12">
        <dbReference type="Rhea" id="RHEA:29849"/>
    </physiologicalReaction>
</comment>
<evidence type="ECO:0000256" key="1">
    <source>
        <dbReference type="ARBA" id="ARBA00004305"/>
    </source>
</evidence>
<comment type="catalytic activity">
    <reaction evidence="14">
        <text>(3Z)-octenoyl-CoA = (2E)-octenoyl-CoA</text>
        <dbReference type="Rhea" id="RHEA:46044"/>
        <dbReference type="ChEBI" id="CHEBI:62242"/>
        <dbReference type="ChEBI" id="CHEBI:85640"/>
    </reaction>
    <physiologicalReaction direction="left-to-right" evidence="14">
        <dbReference type="Rhea" id="RHEA:46045"/>
    </physiologicalReaction>
</comment>
<evidence type="ECO:0000256" key="5">
    <source>
        <dbReference type="ARBA" id="ARBA00022832"/>
    </source>
</evidence>
<comment type="catalytic activity">
    <reaction evidence="13">
        <text>(3Z)-dodecenoyl-CoA = (2E)-dodecenoyl-CoA</text>
        <dbReference type="Rhea" id="RHEA:23716"/>
        <dbReference type="ChEBI" id="CHEBI:57330"/>
        <dbReference type="ChEBI" id="CHEBI:58543"/>
        <dbReference type="EC" id="5.3.3.8"/>
    </reaction>
    <physiologicalReaction direction="left-to-right" evidence="13">
        <dbReference type="Rhea" id="RHEA:23717"/>
    </physiologicalReaction>
</comment>
<dbReference type="EMBL" id="JABMIG020000099">
    <property type="protein sequence ID" value="KAL3792676.1"/>
    <property type="molecule type" value="Genomic_DNA"/>
</dbReference>
<dbReference type="GO" id="GO:0004165">
    <property type="term" value="F:delta(3)-delta(2)-enoyl-CoA isomerase activity"/>
    <property type="evidence" value="ECO:0007669"/>
    <property type="project" value="UniProtKB-EC"/>
</dbReference>
<accession>A0ABD3PZ85</accession>
<keyword evidence="6" id="KW-0809">Transit peptide</keyword>
<reference evidence="19 20" key="1">
    <citation type="journal article" date="2020" name="G3 (Bethesda)">
        <title>Improved Reference Genome for Cyclotella cryptica CCMP332, a Model for Cell Wall Morphogenesis, Salinity Adaptation, and Lipid Production in Diatoms (Bacillariophyta).</title>
        <authorList>
            <person name="Roberts W.R."/>
            <person name="Downey K.M."/>
            <person name="Ruck E.C."/>
            <person name="Traller J.C."/>
            <person name="Alverson A.J."/>
        </authorList>
    </citation>
    <scope>NUCLEOTIDE SEQUENCE [LARGE SCALE GENOMIC DNA]</scope>
    <source>
        <strain evidence="19 20">CCMP332</strain>
    </source>
</reference>
<evidence type="ECO:0000256" key="2">
    <source>
        <dbReference type="ARBA" id="ARBA00005005"/>
    </source>
</evidence>
<dbReference type="PANTHER" id="PTHR11941:SF45">
    <property type="entry name" value="ENOYL-COA DELTA ISOMERASE 1, MITOCHONDRIAL"/>
    <property type="match status" value="1"/>
</dbReference>
<dbReference type="InterPro" id="IPR029045">
    <property type="entry name" value="ClpP/crotonase-like_dom_sf"/>
</dbReference>
<dbReference type="InterPro" id="IPR001753">
    <property type="entry name" value="Enoyl-CoA_hydra/iso"/>
</dbReference>
<evidence type="ECO:0000256" key="13">
    <source>
        <dbReference type="ARBA" id="ARBA00052376"/>
    </source>
</evidence>
<organism evidence="19 20">
    <name type="scientific">Cyclotella cryptica</name>
    <dbReference type="NCBI Taxonomy" id="29204"/>
    <lineage>
        <taxon>Eukaryota</taxon>
        <taxon>Sar</taxon>
        <taxon>Stramenopiles</taxon>
        <taxon>Ochrophyta</taxon>
        <taxon>Bacillariophyta</taxon>
        <taxon>Coscinodiscophyceae</taxon>
        <taxon>Thalassiosirophycidae</taxon>
        <taxon>Stephanodiscales</taxon>
        <taxon>Stephanodiscaceae</taxon>
        <taxon>Cyclotella</taxon>
    </lineage>
</organism>
<protein>
    <recommendedName>
        <fullName evidence="16">Enoyl-CoA delta isomerase 1, mitochondrial</fullName>
    </recommendedName>
    <alternativeName>
        <fullName evidence="17">3,2-trans-enoyl-CoA isomerase</fullName>
    </alternativeName>
</protein>
<evidence type="ECO:0000256" key="16">
    <source>
        <dbReference type="ARBA" id="ARBA00068317"/>
    </source>
</evidence>
<evidence type="ECO:0000256" key="15">
    <source>
        <dbReference type="ARBA" id="ARBA00056147"/>
    </source>
</evidence>
<evidence type="ECO:0000256" key="3">
    <source>
        <dbReference type="ARBA" id="ARBA00005254"/>
    </source>
</evidence>
<dbReference type="FunFam" id="3.90.226.10:FF:000034">
    <property type="entry name" value="Enoyl-CoA delta isomerase 1"/>
    <property type="match status" value="1"/>
</dbReference>
<comment type="similarity">
    <text evidence="3 18">Belongs to the enoyl-CoA hydratase/isomerase family.</text>
</comment>
<name>A0ABD3PZ85_9STRA</name>
<dbReference type="CDD" id="cd06558">
    <property type="entry name" value="crotonase-like"/>
    <property type="match status" value="1"/>
</dbReference>
<comment type="subcellular location">
    <subcellularLocation>
        <location evidence="1">Mitochondrion matrix</location>
    </subcellularLocation>
</comment>
<evidence type="ECO:0000256" key="6">
    <source>
        <dbReference type="ARBA" id="ARBA00022946"/>
    </source>
</evidence>
<gene>
    <name evidence="19" type="ORF">HJC23_009404</name>
</gene>
<evidence type="ECO:0000256" key="18">
    <source>
        <dbReference type="RuleBase" id="RU003707"/>
    </source>
</evidence>
<comment type="function">
    <text evidence="15">Key enzyme of fatty acid beta-oxidation. Able to isomerize both 3-cis (3Z) and 3-trans (3E) double bonds into the 2-trans (2E) form in a range of enoyl-CoA species, with a preference for (3Z)-enoyl-CoAs over (3E)-enoyl-CoAs. The catalytic efficiency of this enzyme is not affected by the fatty acyl chain length.</text>
</comment>
<comment type="catalytic activity">
    <reaction evidence="11">
        <text>(3Z)-decenoyl-CoA = (2E)-decenoyl-CoA</text>
        <dbReference type="Rhea" id="RHEA:77195"/>
        <dbReference type="ChEBI" id="CHEBI:61406"/>
        <dbReference type="ChEBI" id="CHEBI:195601"/>
    </reaction>
    <physiologicalReaction direction="left-to-right" evidence="11">
        <dbReference type="Rhea" id="RHEA:77196"/>
    </physiologicalReaction>
</comment>
<dbReference type="InterPro" id="IPR018376">
    <property type="entry name" value="Enoyl-CoA_hyd/isom_CS"/>
</dbReference>
<keyword evidence="20" id="KW-1185">Reference proteome</keyword>
<dbReference type="Pfam" id="PF00378">
    <property type="entry name" value="ECH_1"/>
    <property type="match status" value="1"/>
</dbReference>
<evidence type="ECO:0000256" key="12">
    <source>
        <dbReference type="ARBA" id="ARBA00051293"/>
    </source>
</evidence>
<sequence length="341" mass="37368">MAAPLLSSLCCRHSLRHCSPRRFARNDLSFFRSLSTSISSEKSLVLSHVNEDAGVAILAMNRPPANSLSLELNEAICTSLKEIDTNPKIQSVILASTNPTIFSAGLDVTELISPDDQRLPKFWNSLQQVYIDLYGSRLAIIAAIQGHAPAAGCMLAMACDYRIMYGGGEGSTVDGRKRKSHIPTIGLNETQLGIAAPPWMGQLLVRTIGFRPAERALALGTLFPPMEALIEGLVDDVITEESFSPSADTIHALEKLLPDPIRNQALSLVMQKAFQEAELYAKISPQARVASKLVTRSESLKDMIASREADTEYFCSFICQDTVQKNLKKYVEALKKKSKSK</sequence>
<evidence type="ECO:0000256" key="17">
    <source>
        <dbReference type="ARBA" id="ARBA00083575"/>
    </source>
</evidence>
<dbReference type="PANTHER" id="PTHR11941">
    <property type="entry name" value="ENOYL-COA HYDRATASE-RELATED"/>
    <property type="match status" value="1"/>
</dbReference>
<dbReference type="Gene3D" id="6.10.250.170">
    <property type="match status" value="1"/>
</dbReference>
<dbReference type="AlphaFoldDB" id="A0ABD3PZ85"/>
<dbReference type="PROSITE" id="PS00166">
    <property type="entry name" value="ENOYL_COA_HYDRATASE"/>
    <property type="match status" value="1"/>
</dbReference>
<dbReference type="SUPFAM" id="SSF52096">
    <property type="entry name" value="ClpP/crotonase"/>
    <property type="match status" value="1"/>
</dbReference>
<evidence type="ECO:0000256" key="4">
    <source>
        <dbReference type="ARBA" id="ARBA00011233"/>
    </source>
</evidence>
<dbReference type="Gene3D" id="3.90.226.10">
    <property type="entry name" value="2-enoyl-CoA Hydratase, Chain A, domain 1"/>
    <property type="match status" value="1"/>
</dbReference>
<evidence type="ECO:0000256" key="8">
    <source>
        <dbReference type="ARBA" id="ARBA00023098"/>
    </source>
</evidence>
<evidence type="ECO:0000256" key="10">
    <source>
        <dbReference type="ARBA" id="ARBA00023235"/>
    </source>
</evidence>
<comment type="pathway">
    <text evidence="2">Lipid metabolism; fatty acid beta-oxidation.</text>
</comment>
<keyword evidence="10" id="KW-0413">Isomerase</keyword>
<evidence type="ECO:0000256" key="14">
    <source>
        <dbReference type="ARBA" id="ARBA00052542"/>
    </source>
</evidence>
<comment type="subunit">
    <text evidence="4">Homotrimer.</text>
</comment>
<evidence type="ECO:0000256" key="11">
    <source>
        <dbReference type="ARBA" id="ARBA00050938"/>
    </source>
</evidence>
<dbReference type="Proteomes" id="UP001516023">
    <property type="component" value="Unassembled WGS sequence"/>
</dbReference>
<keyword evidence="9" id="KW-0496">Mitochondrion</keyword>
<evidence type="ECO:0000256" key="7">
    <source>
        <dbReference type="ARBA" id="ARBA00022990"/>
    </source>
</evidence>
<evidence type="ECO:0000256" key="9">
    <source>
        <dbReference type="ARBA" id="ARBA00023128"/>
    </source>
</evidence>
<keyword evidence="7" id="KW-0007">Acetylation</keyword>
<dbReference type="GO" id="GO:0006631">
    <property type="term" value="P:fatty acid metabolic process"/>
    <property type="evidence" value="ECO:0007669"/>
    <property type="project" value="UniProtKB-KW"/>
</dbReference>
<comment type="caution">
    <text evidence="19">The sequence shown here is derived from an EMBL/GenBank/DDBJ whole genome shotgun (WGS) entry which is preliminary data.</text>
</comment>
<evidence type="ECO:0000313" key="19">
    <source>
        <dbReference type="EMBL" id="KAL3792676.1"/>
    </source>
</evidence>
<keyword evidence="5" id="KW-0276">Fatty acid metabolism</keyword>
<proteinExistence type="inferred from homology"/>
<keyword evidence="8" id="KW-0443">Lipid metabolism</keyword>
<evidence type="ECO:0000313" key="20">
    <source>
        <dbReference type="Proteomes" id="UP001516023"/>
    </source>
</evidence>